<proteinExistence type="inferred from homology"/>
<evidence type="ECO:0000256" key="6">
    <source>
        <dbReference type="ARBA" id="ARBA00022837"/>
    </source>
</evidence>
<evidence type="ECO:0000256" key="5">
    <source>
        <dbReference type="ARBA" id="ARBA00022729"/>
    </source>
</evidence>
<feature type="chain" id="PRO_5046288230" evidence="10">
    <location>
        <begin position="39"/>
        <end position="383"/>
    </location>
</feature>
<feature type="region of interest" description="Disordered" evidence="9">
    <location>
        <begin position="343"/>
        <end position="383"/>
    </location>
</feature>
<dbReference type="SUPFAM" id="SSF51126">
    <property type="entry name" value="Pectin lyase-like"/>
    <property type="match status" value="1"/>
</dbReference>
<dbReference type="Gene3D" id="2.160.20.10">
    <property type="entry name" value="Single-stranded right-handed beta-helix, Pectin lyase-like"/>
    <property type="match status" value="1"/>
</dbReference>
<keyword evidence="13" id="KW-1185">Reference proteome</keyword>
<dbReference type="EMBL" id="JBHSDK010000013">
    <property type="protein sequence ID" value="MFC4335444.1"/>
    <property type="molecule type" value="Genomic_DNA"/>
</dbReference>
<sequence>MSEPIRQRRRSLRLMAMAATAAAAVGAAYVMAMDSASADETVVVGDTAQLTEAVRNATAGTTISVKAGTYRPTETIKARTSGTAADPIALRPYGDGAVVVDGSDLPDGSWLFGIYAGHWHVRDMAFTNSPAHGFVVTSSTGGVFSNLTTSHNGDSGFTLRGEGTNDNLVVNLDSFRNYDAANNGENADGIAVKYGSGTGNVIRNARLYENADDGLDLWAWESPIRIENSWAHGNGHNRWDDPDWQGDGNGYKLGGNGENVAHTVVDNAAWGNAGHGYTENGNEGRMQIFRNTAYANDKNGFYFADGASRLARNLAVDNADGVGKFGDRTLSAANGWDEGVEVPGFRSTDASQADRPRRADGSLPEVEFLKTGTSEIGAPMTGR</sequence>
<dbReference type="InterPro" id="IPR053868">
    <property type="entry name" value="Pel9A-like_beta_helix"/>
</dbReference>
<dbReference type="PANTHER" id="PTHR40088">
    <property type="entry name" value="PECTATE LYASE (EUROFUNG)"/>
    <property type="match status" value="1"/>
</dbReference>
<feature type="domain" description="Pel9A-like right handed beta-helix region" evidence="11">
    <location>
        <begin position="136"/>
        <end position="259"/>
    </location>
</feature>
<evidence type="ECO:0000256" key="3">
    <source>
        <dbReference type="ARBA" id="ARBA00022525"/>
    </source>
</evidence>
<gene>
    <name evidence="12" type="ORF">ACFPET_09565</name>
</gene>
<dbReference type="RefSeq" id="WP_380620284.1">
    <property type="nucleotide sequence ID" value="NZ_JBHSDK010000013.1"/>
</dbReference>
<dbReference type="InterPro" id="IPR052052">
    <property type="entry name" value="Polysaccharide_Lyase_9"/>
</dbReference>
<evidence type="ECO:0000313" key="13">
    <source>
        <dbReference type="Proteomes" id="UP001595823"/>
    </source>
</evidence>
<comment type="cofactor">
    <cofactor evidence="1">
        <name>Ca(2+)</name>
        <dbReference type="ChEBI" id="CHEBI:29108"/>
    </cofactor>
</comment>
<name>A0ABV8TXA8_9ACTN</name>
<dbReference type="Proteomes" id="UP001595823">
    <property type="component" value="Unassembled WGS sequence"/>
</dbReference>
<keyword evidence="3" id="KW-0964">Secreted</keyword>
<keyword evidence="6" id="KW-0106">Calcium</keyword>
<evidence type="ECO:0000256" key="1">
    <source>
        <dbReference type="ARBA" id="ARBA00001913"/>
    </source>
</evidence>
<reference evidence="13" key="1">
    <citation type="journal article" date="2019" name="Int. J. Syst. Evol. Microbiol.">
        <title>The Global Catalogue of Microorganisms (GCM) 10K type strain sequencing project: providing services to taxonomists for standard genome sequencing and annotation.</title>
        <authorList>
            <consortium name="The Broad Institute Genomics Platform"/>
            <consortium name="The Broad Institute Genome Sequencing Center for Infectious Disease"/>
            <person name="Wu L."/>
            <person name="Ma J."/>
        </authorList>
    </citation>
    <scope>NUCLEOTIDE SEQUENCE [LARGE SCALE GENOMIC DNA]</scope>
    <source>
        <strain evidence="13">IBRC-M 10908</strain>
    </source>
</reference>
<accession>A0ABV8TXA8</accession>
<keyword evidence="4" id="KW-0479">Metal-binding</keyword>
<organism evidence="12 13">
    <name type="scientific">Salininema proteolyticum</name>
    <dbReference type="NCBI Taxonomy" id="1607685"/>
    <lineage>
        <taxon>Bacteria</taxon>
        <taxon>Bacillati</taxon>
        <taxon>Actinomycetota</taxon>
        <taxon>Actinomycetes</taxon>
        <taxon>Glycomycetales</taxon>
        <taxon>Glycomycetaceae</taxon>
        <taxon>Salininema</taxon>
    </lineage>
</organism>
<evidence type="ECO:0000313" key="12">
    <source>
        <dbReference type="EMBL" id="MFC4335444.1"/>
    </source>
</evidence>
<dbReference type="Pfam" id="PF22842">
    <property type="entry name" value="Pel9A-like_beta_helix"/>
    <property type="match status" value="1"/>
</dbReference>
<evidence type="ECO:0000256" key="9">
    <source>
        <dbReference type="SAM" id="MobiDB-lite"/>
    </source>
</evidence>
<evidence type="ECO:0000256" key="8">
    <source>
        <dbReference type="ARBA" id="ARBA00038263"/>
    </source>
</evidence>
<evidence type="ECO:0000259" key="11">
    <source>
        <dbReference type="Pfam" id="PF22842"/>
    </source>
</evidence>
<dbReference type="InterPro" id="IPR011050">
    <property type="entry name" value="Pectin_lyase_fold/virulence"/>
</dbReference>
<evidence type="ECO:0000256" key="10">
    <source>
        <dbReference type="SAM" id="SignalP"/>
    </source>
</evidence>
<evidence type="ECO:0000256" key="2">
    <source>
        <dbReference type="ARBA" id="ARBA00004613"/>
    </source>
</evidence>
<comment type="similarity">
    <text evidence="8">Belongs to the polysaccharide lyase 9 family.</text>
</comment>
<keyword evidence="5 10" id="KW-0732">Signal</keyword>
<protein>
    <submittedName>
        <fullName evidence="12">Right-handed parallel beta-helix repeat-containing protein</fullName>
    </submittedName>
</protein>
<comment type="caution">
    <text evidence="12">The sequence shown here is derived from an EMBL/GenBank/DDBJ whole genome shotgun (WGS) entry which is preliminary data.</text>
</comment>
<dbReference type="InterPro" id="IPR012334">
    <property type="entry name" value="Pectin_lyas_fold"/>
</dbReference>
<dbReference type="SMART" id="SM00710">
    <property type="entry name" value="PbH1"/>
    <property type="match status" value="6"/>
</dbReference>
<comment type="subcellular location">
    <subcellularLocation>
        <location evidence="2">Secreted</location>
    </subcellularLocation>
</comment>
<feature type="signal peptide" evidence="10">
    <location>
        <begin position="1"/>
        <end position="38"/>
    </location>
</feature>
<evidence type="ECO:0000256" key="4">
    <source>
        <dbReference type="ARBA" id="ARBA00022723"/>
    </source>
</evidence>
<dbReference type="PANTHER" id="PTHR40088:SF1">
    <property type="entry name" value="PECTATE LYASE PEL9"/>
    <property type="match status" value="1"/>
</dbReference>
<dbReference type="InterPro" id="IPR006311">
    <property type="entry name" value="TAT_signal"/>
</dbReference>
<evidence type="ECO:0000256" key="7">
    <source>
        <dbReference type="ARBA" id="ARBA00023239"/>
    </source>
</evidence>
<keyword evidence="7" id="KW-0456">Lyase</keyword>
<dbReference type="InterPro" id="IPR006626">
    <property type="entry name" value="PbH1"/>
</dbReference>
<dbReference type="PROSITE" id="PS51318">
    <property type="entry name" value="TAT"/>
    <property type="match status" value="1"/>
</dbReference>